<reference evidence="2" key="1">
    <citation type="journal article" date="2020" name="Nature">
        <title>Giant virus diversity and host interactions through global metagenomics.</title>
        <authorList>
            <person name="Schulz F."/>
            <person name="Roux S."/>
            <person name="Paez-Espino D."/>
            <person name="Jungbluth S."/>
            <person name="Walsh D.A."/>
            <person name="Denef V.J."/>
            <person name="McMahon K.D."/>
            <person name="Konstantinidis K.T."/>
            <person name="Eloe-Fadrosh E.A."/>
            <person name="Kyrpides N.C."/>
            <person name="Woyke T."/>
        </authorList>
    </citation>
    <scope>NUCLEOTIDE SEQUENCE</scope>
    <source>
        <strain evidence="2">GVMAG-M-3300023174-189</strain>
    </source>
</reference>
<feature type="transmembrane region" description="Helical" evidence="1">
    <location>
        <begin position="217"/>
        <end position="235"/>
    </location>
</feature>
<protein>
    <submittedName>
        <fullName evidence="2">Uncharacterized protein</fullName>
    </submittedName>
</protein>
<keyword evidence="1" id="KW-0812">Transmembrane</keyword>
<dbReference type="EMBL" id="MN739626">
    <property type="protein sequence ID" value="QHT16789.1"/>
    <property type="molecule type" value="Genomic_DNA"/>
</dbReference>
<sequence length="240" mass="27098">MSDFCSENKDTITNANYNDSFPGSSCLPNSGKGFSSSSINAKGEIDAEALKTHIQSLLEKQKATAPRTIRQSEEMNPAEDFAKTSAVVRANINTEYCFYYKRYIYILNEILMQAATQNAKQLGDTYITKKNNTEGLNSKLNQILQIIQGLVNSRLTSLRDYYGEKTGVNQVNEYLNTTRNDLIMHSKLLKNKVMEKDLKHAMVEYTIEKNSSSRNLLAIYGFMNIVAAGLIFYLYRSSKS</sequence>
<organism evidence="2">
    <name type="scientific">viral metagenome</name>
    <dbReference type="NCBI Taxonomy" id="1070528"/>
    <lineage>
        <taxon>unclassified sequences</taxon>
        <taxon>metagenomes</taxon>
        <taxon>organismal metagenomes</taxon>
    </lineage>
</organism>
<evidence type="ECO:0000313" key="2">
    <source>
        <dbReference type="EMBL" id="QHT16789.1"/>
    </source>
</evidence>
<keyword evidence="1" id="KW-0472">Membrane</keyword>
<accession>A0A6C0DLQ3</accession>
<keyword evidence="1" id="KW-1133">Transmembrane helix</keyword>
<name>A0A6C0DLQ3_9ZZZZ</name>
<evidence type="ECO:0000256" key="1">
    <source>
        <dbReference type="SAM" id="Phobius"/>
    </source>
</evidence>
<proteinExistence type="predicted"/>
<dbReference type="AlphaFoldDB" id="A0A6C0DLQ3"/>